<gene>
    <name evidence="1" type="ORF">DPMN_048125</name>
</gene>
<dbReference type="Proteomes" id="UP000828390">
    <property type="component" value="Unassembled WGS sequence"/>
</dbReference>
<keyword evidence="2" id="KW-1185">Reference proteome</keyword>
<evidence type="ECO:0000313" key="1">
    <source>
        <dbReference type="EMBL" id="KAH3741400.1"/>
    </source>
</evidence>
<reference evidence="1" key="2">
    <citation type="submission" date="2020-11" db="EMBL/GenBank/DDBJ databases">
        <authorList>
            <person name="McCartney M.A."/>
            <person name="Auch B."/>
            <person name="Kono T."/>
            <person name="Mallez S."/>
            <person name="Becker A."/>
            <person name="Gohl D.M."/>
            <person name="Silverstein K.A.T."/>
            <person name="Koren S."/>
            <person name="Bechman K.B."/>
            <person name="Herman A."/>
            <person name="Abrahante J.E."/>
            <person name="Garbe J."/>
        </authorList>
    </citation>
    <scope>NUCLEOTIDE SEQUENCE</scope>
    <source>
        <strain evidence="1">Duluth1</strain>
        <tissue evidence="1">Whole animal</tissue>
    </source>
</reference>
<sequence>MKGIQILFALNTIQNNFRNNNVSNILKIIRHTLAKDNSVCTLPHAKGVICPDLNEAHYCPVSCGCCNNDNHKNAIDYAVNHIRFHSFWQ</sequence>
<dbReference type="EMBL" id="JAIWYP010000011">
    <property type="protein sequence ID" value="KAH3741400.1"/>
    <property type="molecule type" value="Genomic_DNA"/>
</dbReference>
<accession>A0A9D4HZT9</accession>
<comment type="caution">
    <text evidence="1">The sequence shown here is derived from an EMBL/GenBank/DDBJ whole genome shotgun (WGS) entry which is preliminary data.</text>
</comment>
<proteinExistence type="predicted"/>
<reference evidence="1" key="1">
    <citation type="journal article" date="2019" name="bioRxiv">
        <title>The Genome of the Zebra Mussel, Dreissena polymorpha: A Resource for Invasive Species Research.</title>
        <authorList>
            <person name="McCartney M.A."/>
            <person name="Auch B."/>
            <person name="Kono T."/>
            <person name="Mallez S."/>
            <person name="Zhang Y."/>
            <person name="Obille A."/>
            <person name="Becker A."/>
            <person name="Abrahante J.E."/>
            <person name="Garbe J."/>
            <person name="Badalamenti J.P."/>
            <person name="Herman A."/>
            <person name="Mangelson H."/>
            <person name="Liachko I."/>
            <person name="Sullivan S."/>
            <person name="Sone E.D."/>
            <person name="Koren S."/>
            <person name="Silverstein K.A.T."/>
            <person name="Beckman K.B."/>
            <person name="Gohl D.M."/>
        </authorList>
    </citation>
    <scope>NUCLEOTIDE SEQUENCE</scope>
    <source>
        <strain evidence="1">Duluth1</strain>
        <tissue evidence="1">Whole animal</tissue>
    </source>
</reference>
<protein>
    <submittedName>
        <fullName evidence="1">Uncharacterized protein</fullName>
    </submittedName>
</protein>
<evidence type="ECO:0000313" key="2">
    <source>
        <dbReference type="Proteomes" id="UP000828390"/>
    </source>
</evidence>
<name>A0A9D4HZT9_DREPO</name>
<organism evidence="1 2">
    <name type="scientific">Dreissena polymorpha</name>
    <name type="common">Zebra mussel</name>
    <name type="synonym">Mytilus polymorpha</name>
    <dbReference type="NCBI Taxonomy" id="45954"/>
    <lineage>
        <taxon>Eukaryota</taxon>
        <taxon>Metazoa</taxon>
        <taxon>Spiralia</taxon>
        <taxon>Lophotrochozoa</taxon>
        <taxon>Mollusca</taxon>
        <taxon>Bivalvia</taxon>
        <taxon>Autobranchia</taxon>
        <taxon>Heteroconchia</taxon>
        <taxon>Euheterodonta</taxon>
        <taxon>Imparidentia</taxon>
        <taxon>Neoheterodontei</taxon>
        <taxon>Myida</taxon>
        <taxon>Dreissenoidea</taxon>
        <taxon>Dreissenidae</taxon>
        <taxon>Dreissena</taxon>
    </lineage>
</organism>
<dbReference type="AlphaFoldDB" id="A0A9D4HZT9"/>